<reference evidence="1 2" key="1">
    <citation type="submission" date="2023-01" db="EMBL/GenBank/DDBJ databases">
        <authorList>
            <person name="Whitehead M."/>
        </authorList>
    </citation>
    <scope>NUCLEOTIDE SEQUENCE [LARGE SCALE GENOMIC DNA]</scope>
</reference>
<name>A0AAV0VZP7_9HEMI</name>
<organism evidence="1 2">
    <name type="scientific">Macrosiphum euphorbiae</name>
    <name type="common">potato aphid</name>
    <dbReference type="NCBI Taxonomy" id="13131"/>
    <lineage>
        <taxon>Eukaryota</taxon>
        <taxon>Metazoa</taxon>
        <taxon>Ecdysozoa</taxon>
        <taxon>Arthropoda</taxon>
        <taxon>Hexapoda</taxon>
        <taxon>Insecta</taxon>
        <taxon>Pterygota</taxon>
        <taxon>Neoptera</taxon>
        <taxon>Paraneoptera</taxon>
        <taxon>Hemiptera</taxon>
        <taxon>Sternorrhyncha</taxon>
        <taxon>Aphidomorpha</taxon>
        <taxon>Aphidoidea</taxon>
        <taxon>Aphididae</taxon>
        <taxon>Macrosiphini</taxon>
        <taxon>Macrosiphum</taxon>
    </lineage>
</organism>
<dbReference type="PANTHER" id="PTHR45786:SF74">
    <property type="entry name" value="ATP-DEPENDENT DNA HELICASE"/>
    <property type="match status" value="1"/>
</dbReference>
<dbReference type="Proteomes" id="UP001160148">
    <property type="component" value="Unassembled WGS sequence"/>
</dbReference>
<dbReference type="EMBL" id="CARXXK010000001">
    <property type="protein sequence ID" value="CAI6348712.1"/>
    <property type="molecule type" value="Genomic_DNA"/>
</dbReference>
<keyword evidence="2" id="KW-1185">Reference proteome</keyword>
<gene>
    <name evidence="1" type="ORF">MEUPH1_LOCUS5363</name>
</gene>
<dbReference type="PANTHER" id="PTHR45786">
    <property type="entry name" value="DNA BINDING PROTEIN-LIKE"/>
    <property type="match status" value="1"/>
</dbReference>
<dbReference type="AlphaFoldDB" id="A0AAV0VZP7"/>
<accession>A0AAV0VZP7</accession>
<protein>
    <submittedName>
        <fullName evidence="1">Uncharacterized protein</fullName>
    </submittedName>
</protein>
<proteinExistence type="predicted"/>
<sequence length="109" mass="12568">MPSEEHKIILTADKIPAGQHERRYNLPTSKEVAVIISGNKYNNRDIILEKRNQELKTISETHKSYDALQYPLIFWQGEDGYHFELKEINPQTGALTLKRWASGCRSAVQ</sequence>
<comment type="caution">
    <text evidence="1">The sequence shown here is derived from an EMBL/GenBank/DDBJ whole genome shotgun (WGS) entry which is preliminary data.</text>
</comment>
<evidence type="ECO:0000313" key="2">
    <source>
        <dbReference type="Proteomes" id="UP001160148"/>
    </source>
</evidence>
<evidence type="ECO:0000313" key="1">
    <source>
        <dbReference type="EMBL" id="CAI6348712.1"/>
    </source>
</evidence>